<evidence type="ECO:0000313" key="4">
    <source>
        <dbReference type="EMBL" id="KGB79679.1"/>
    </source>
</evidence>
<gene>
    <name evidence="4" type="ORF">CNBG_5517</name>
</gene>
<reference evidence="4 5" key="2">
    <citation type="journal article" date="2018" name="Proc. Natl. Acad. Sci.">
        <title>RNAi is a critical determinant of centromere evolution in closely related fungi.</title>
        <authorList>
            <person name="Yadav V."/>
            <person name="Sun S."/>
            <person name="Billmyre R.B."/>
            <person name="Thimmappa B.C."/>
            <person name="Shea T."/>
            <person name="Lintner R."/>
            <person name="Bakkeren G."/>
            <person name="Cuomo C.A."/>
            <person name="Heitman J."/>
            <person name="Sanyal K."/>
        </authorList>
    </citation>
    <scope>NUCLEOTIDE SEQUENCE [LARGE SCALE GENOMIC DNA]</scope>
    <source>
        <strain evidence="4 5">R265</strain>
    </source>
</reference>
<dbReference type="SUPFAM" id="SSF118359">
    <property type="entry name" value="Expressed protein At2g23090/F21P24.15"/>
    <property type="match status" value="1"/>
</dbReference>
<dbReference type="HOGENOM" id="CLU_181109_1_0_1"/>
<dbReference type="GeneID" id="88181657"/>
<feature type="domain" description="Small EDRK-rich factor-like N-terminal" evidence="2">
    <location>
        <begin position="1"/>
        <end position="34"/>
    </location>
</feature>
<dbReference type="Proteomes" id="UP000029445">
    <property type="component" value="Chromosome 3"/>
</dbReference>
<sequence length="77" mass="8165">MGNGAKAQAKRDRNTKAATGKGDQSQLKSNAAAMTIQCVTCKAVFQGTSKQLVLQQHVDSKHPKSDIKTCFPTFAAA</sequence>
<dbReference type="InterPro" id="IPR007513">
    <property type="entry name" value="SERF-like_N"/>
</dbReference>
<feature type="region of interest" description="Disordered" evidence="1">
    <location>
        <begin position="1"/>
        <end position="29"/>
    </location>
</feature>
<accession>A0A095CK24</accession>
<dbReference type="OrthoDB" id="370932at2759"/>
<protein>
    <submittedName>
        <fullName evidence="4">Uncharacterized protein</fullName>
    </submittedName>
</protein>
<reference evidence="4 5" key="1">
    <citation type="journal article" date="2011" name="MBio">
        <title>Genome variation in Cryptococcus gattii, an emerging pathogen of immunocompetent hosts.</title>
        <authorList>
            <person name="D'Souza C.A."/>
            <person name="Kronstad J.W."/>
            <person name="Taylor G."/>
            <person name="Warren R."/>
            <person name="Yuen M."/>
            <person name="Hu G."/>
            <person name="Jung W.H."/>
            <person name="Sham A."/>
            <person name="Kidd S.E."/>
            <person name="Tangen K."/>
            <person name="Lee N."/>
            <person name="Zeilmaker T."/>
            <person name="Sawkins J."/>
            <person name="McVicker G."/>
            <person name="Shah S."/>
            <person name="Gnerre S."/>
            <person name="Griggs A."/>
            <person name="Zeng Q."/>
            <person name="Bartlett K."/>
            <person name="Li W."/>
            <person name="Wang X."/>
            <person name="Heitman J."/>
            <person name="Stajich J.E."/>
            <person name="Fraser J.A."/>
            <person name="Meyer W."/>
            <person name="Carter D."/>
            <person name="Schein J."/>
            <person name="Krzywinski M."/>
            <person name="Kwon-Chung K.J."/>
            <person name="Varma A."/>
            <person name="Wang J."/>
            <person name="Brunham R."/>
            <person name="Fyfe M."/>
            <person name="Ouellette B.F."/>
            <person name="Siddiqui A."/>
            <person name="Marra M."/>
            <person name="Jones S."/>
            <person name="Holt R."/>
            <person name="Birren B.W."/>
            <person name="Galagan J.E."/>
            <person name="Cuomo C.A."/>
        </authorList>
    </citation>
    <scope>NUCLEOTIDE SEQUENCE [LARGE SCALE GENOMIC DNA]</scope>
    <source>
        <strain evidence="4 5">R265</strain>
    </source>
</reference>
<dbReference type="AlphaFoldDB" id="A0A095CK24"/>
<dbReference type="KEGG" id="cdeu:CNBG_5517"/>
<dbReference type="Pfam" id="PF12907">
    <property type="entry name" value="zf-met2"/>
    <property type="match status" value="1"/>
</dbReference>
<dbReference type="PANTHER" id="PTHR33788">
    <property type="entry name" value="OS07G0114300 PROTEIN"/>
    <property type="match status" value="1"/>
</dbReference>
<evidence type="ECO:0000259" key="2">
    <source>
        <dbReference type="Pfam" id="PF04419"/>
    </source>
</evidence>
<dbReference type="VEuPathDB" id="FungiDB:CNBG_5517"/>
<proteinExistence type="predicted"/>
<dbReference type="InterPro" id="IPR039438">
    <property type="entry name" value="At2g23090-like_Znf"/>
</dbReference>
<keyword evidence="5" id="KW-1185">Reference proteome</keyword>
<dbReference type="EMBL" id="CP025761">
    <property type="protein sequence ID" value="KGB79679.1"/>
    <property type="molecule type" value="Genomic_DNA"/>
</dbReference>
<dbReference type="PANTHER" id="PTHR33788:SF1">
    <property type="entry name" value="ZINC-BINDING PROTEIN"/>
    <property type="match status" value="1"/>
</dbReference>
<name>A0A095CK24_CRYD2</name>
<dbReference type="Pfam" id="PF04419">
    <property type="entry name" value="SERF-like_N"/>
    <property type="match status" value="1"/>
</dbReference>
<evidence type="ECO:0000256" key="1">
    <source>
        <dbReference type="SAM" id="MobiDB-lite"/>
    </source>
</evidence>
<dbReference type="RefSeq" id="XP_062885337.1">
    <property type="nucleotide sequence ID" value="XM_063029382.1"/>
</dbReference>
<dbReference type="InterPro" id="IPR039713">
    <property type="entry name" value="At2g23090-like"/>
</dbReference>
<dbReference type="InterPro" id="IPR026939">
    <property type="entry name" value="ZNF706/At2g23090_sf"/>
</dbReference>
<feature type="domain" description="At2g23090-like zinc-binding" evidence="3">
    <location>
        <begin position="37"/>
        <end position="73"/>
    </location>
</feature>
<dbReference type="OMA" id="VICKVCY"/>
<dbReference type="Gene3D" id="4.10.1050.10">
    <property type="entry name" value="At2g23090-like"/>
    <property type="match status" value="1"/>
</dbReference>
<evidence type="ECO:0000259" key="3">
    <source>
        <dbReference type="Pfam" id="PF12907"/>
    </source>
</evidence>
<organism evidence="4 5">
    <name type="scientific">Cryptococcus deuterogattii (strain R265)</name>
    <name type="common">Cryptococcus gattii VGII (strain R265)</name>
    <dbReference type="NCBI Taxonomy" id="294750"/>
    <lineage>
        <taxon>Eukaryota</taxon>
        <taxon>Fungi</taxon>
        <taxon>Dikarya</taxon>
        <taxon>Basidiomycota</taxon>
        <taxon>Agaricomycotina</taxon>
        <taxon>Tremellomycetes</taxon>
        <taxon>Tremellales</taxon>
        <taxon>Cryptococcaceae</taxon>
        <taxon>Cryptococcus</taxon>
        <taxon>Cryptococcus gattii species complex</taxon>
    </lineage>
</organism>
<evidence type="ECO:0000313" key="5">
    <source>
        <dbReference type="Proteomes" id="UP000029445"/>
    </source>
</evidence>